<dbReference type="PANTHER" id="PTHR34408:SF1">
    <property type="entry name" value="GLYCOSYL HYDROLASE FAMILY 19 DOMAIN-CONTAINING PROTEIN HI_1415"/>
    <property type="match status" value="1"/>
</dbReference>
<comment type="caution">
    <text evidence="2">The sequence shown here is derived from an EMBL/GenBank/DDBJ whole genome shotgun (WGS) entry which is preliminary data.</text>
</comment>
<dbReference type="GO" id="GO:0004568">
    <property type="term" value="F:chitinase activity"/>
    <property type="evidence" value="ECO:0007669"/>
    <property type="project" value="InterPro"/>
</dbReference>
<gene>
    <name evidence="2" type="ORF">C8N29_1495</name>
</gene>
<dbReference type="OrthoDB" id="308800at2"/>
<feature type="domain" description="Glycoside hydrolase family 19 catalytic" evidence="1">
    <location>
        <begin position="88"/>
        <end position="146"/>
    </location>
</feature>
<dbReference type="EMBL" id="QAON01000049">
    <property type="protein sequence ID" value="PTQ85817.1"/>
    <property type="molecule type" value="Genomic_DNA"/>
</dbReference>
<dbReference type="InterPro" id="IPR000726">
    <property type="entry name" value="Glyco_hydro_19_cat"/>
</dbReference>
<dbReference type="InterPro" id="IPR023346">
    <property type="entry name" value="Lysozyme-like_dom_sf"/>
</dbReference>
<keyword evidence="3" id="KW-1185">Reference proteome</keyword>
<dbReference type="Gene3D" id="1.10.530.10">
    <property type="match status" value="1"/>
</dbReference>
<dbReference type="Pfam" id="PF00182">
    <property type="entry name" value="Glyco_hydro_19"/>
    <property type="match status" value="1"/>
</dbReference>
<dbReference type="RefSeq" id="WP_107867150.1">
    <property type="nucleotide sequence ID" value="NZ_QAON01000049.1"/>
</dbReference>
<dbReference type="Proteomes" id="UP000244223">
    <property type="component" value="Unassembled WGS sequence"/>
</dbReference>
<organism evidence="2 3">
    <name type="scientific">Agitococcus lubricus</name>
    <dbReference type="NCBI Taxonomy" id="1077255"/>
    <lineage>
        <taxon>Bacteria</taxon>
        <taxon>Pseudomonadati</taxon>
        <taxon>Pseudomonadota</taxon>
        <taxon>Gammaproteobacteria</taxon>
        <taxon>Moraxellales</taxon>
        <taxon>Moraxellaceae</taxon>
        <taxon>Agitococcus</taxon>
    </lineage>
</organism>
<evidence type="ECO:0000313" key="2">
    <source>
        <dbReference type="EMBL" id="PTQ85817.1"/>
    </source>
</evidence>
<dbReference type="GO" id="GO:0006032">
    <property type="term" value="P:chitin catabolic process"/>
    <property type="evidence" value="ECO:0007669"/>
    <property type="project" value="InterPro"/>
</dbReference>
<protein>
    <submittedName>
        <fullName evidence="2">Putative chitinase</fullName>
    </submittedName>
</protein>
<accession>A0A2T5IPR4</accession>
<sequence length="188" mass="20956">MELKKLQSICKTDAGKKRCEIFAPLLAQIMPIWTINTPQRQAMFIAQVMHESGEFRYLEELGNDAYLSKYDTGPLAKRLGNTPEADGDGQLYKGRGLIQITGKDNYQKCGHALQLPLLKKPDLLEHPRHAVGSACWFWFSKTLNKHADIGAITACSIAINGKNKQGTANGIDDRIEYWKRAKLALGIA</sequence>
<dbReference type="SUPFAM" id="SSF53955">
    <property type="entry name" value="Lysozyme-like"/>
    <property type="match status" value="1"/>
</dbReference>
<evidence type="ECO:0000259" key="1">
    <source>
        <dbReference type="Pfam" id="PF00182"/>
    </source>
</evidence>
<evidence type="ECO:0000313" key="3">
    <source>
        <dbReference type="Proteomes" id="UP000244223"/>
    </source>
</evidence>
<dbReference type="AlphaFoldDB" id="A0A2T5IPR4"/>
<dbReference type="PANTHER" id="PTHR34408">
    <property type="entry name" value="FAMILY PROTEIN, PUTATIVE-RELATED"/>
    <property type="match status" value="1"/>
</dbReference>
<name>A0A2T5IPR4_9GAMM</name>
<dbReference type="GO" id="GO:0016998">
    <property type="term" value="P:cell wall macromolecule catabolic process"/>
    <property type="evidence" value="ECO:0007669"/>
    <property type="project" value="InterPro"/>
</dbReference>
<reference evidence="2 3" key="1">
    <citation type="submission" date="2018-04" db="EMBL/GenBank/DDBJ databases">
        <title>Genomic Encyclopedia of Archaeal and Bacterial Type Strains, Phase II (KMG-II): from individual species to whole genera.</title>
        <authorList>
            <person name="Goeker M."/>
        </authorList>
    </citation>
    <scope>NUCLEOTIDE SEQUENCE [LARGE SCALE GENOMIC DNA]</scope>
    <source>
        <strain evidence="2 3">DSM 5822</strain>
    </source>
</reference>
<dbReference type="InterPro" id="IPR052354">
    <property type="entry name" value="Cell_Wall_Dynamics_Protein"/>
</dbReference>
<proteinExistence type="predicted"/>